<protein>
    <submittedName>
        <fullName evidence="2">Uncharacterized protein</fullName>
    </submittedName>
</protein>
<comment type="caution">
    <text evidence="2">The sequence shown here is derived from an EMBL/GenBank/DDBJ whole genome shotgun (WGS) entry which is preliminary data.</text>
</comment>
<dbReference type="AlphaFoldDB" id="A0A370TFQ0"/>
<feature type="region of interest" description="Disordered" evidence="1">
    <location>
        <begin position="362"/>
        <end position="395"/>
    </location>
</feature>
<evidence type="ECO:0000256" key="1">
    <source>
        <dbReference type="SAM" id="MobiDB-lite"/>
    </source>
</evidence>
<name>A0A370TFQ0_9HELO</name>
<keyword evidence="3" id="KW-1185">Reference proteome</keyword>
<proteinExistence type="predicted"/>
<gene>
    <name evidence="2" type="ORF">BP5553_08091</name>
</gene>
<accession>A0A370TFQ0</accession>
<sequence length="414" mass="45353">MEHSDALRDVPSAEDKATDLEAPATIAPTVDLDDDQRGPNDLFDIEYTAGATTGSATQPSCSIAFRVPEKQRATMVIRIKLPRDMSLENNPKNLDNHCVSIYLPASQICSFDYEDLPDGYTLSTTDGFSLGDGFVDHSGGPCKFGRLCVQSLGAFIQGGEVPKLADSAVEDAIKKLIKDLRHHTREAAQAQAQAGQVQQLLPFMFLINRSDDLTHKKANTFSARISAELLADPSMAWLQNTANGKCFTMDTLVDFAARPKIPLQRAETVFVDSMSILIPTVYQAVFEEDFVQQTMTELKIDTFNAHFIESPLAVNKADNNTDITVGSLASAYICFVDFTDKIVVRPEIGDMVRVHIIQEKHTPDTPGFASEPNNTVIEPANNTPEPGSDSELGDEAIVDVFDYDELDDDNDPNA</sequence>
<dbReference type="EMBL" id="NPIC01000008">
    <property type="protein sequence ID" value="RDL33723.1"/>
    <property type="molecule type" value="Genomic_DNA"/>
</dbReference>
<evidence type="ECO:0000313" key="3">
    <source>
        <dbReference type="Proteomes" id="UP000254866"/>
    </source>
</evidence>
<dbReference type="RefSeq" id="XP_031867005.1">
    <property type="nucleotide sequence ID" value="XM_032016714.1"/>
</dbReference>
<dbReference type="GeneID" id="43600940"/>
<reference evidence="2 3" key="1">
    <citation type="journal article" date="2018" name="IMA Fungus">
        <title>IMA Genome-F 9: Draft genome sequence of Annulohypoxylon stygium, Aspergillus mulundensis, Berkeleyomyces basicola (syn. Thielaviopsis basicola), Ceratocystis smalleyi, two Cercospora beticola strains, Coleophoma cylindrospora, Fusarium fracticaudum, Phialophora cf. hyalina, and Morchella septimelata.</title>
        <authorList>
            <person name="Wingfield B.D."/>
            <person name="Bills G.F."/>
            <person name="Dong Y."/>
            <person name="Huang W."/>
            <person name="Nel W.J."/>
            <person name="Swalarsk-Parry B.S."/>
            <person name="Vaghefi N."/>
            <person name="Wilken P.M."/>
            <person name="An Z."/>
            <person name="de Beer Z.W."/>
            <person name="De Vos L."/>
            <person name="Chen L."/>
            <person name="Duong T.A."/>
            <person name="Gao Y."/>
            <person name="Hammerbacher A."/>
            <person name="Kikkert J.R."/>
            <person name="Li Y."/>
            <person name="Li H."/>
            <person name="Li K."/>
            <person name="Li Q."/>
            <person name="Liu X."/>
            <person name="Ma X."/>
            <person name="Naidoo K."/>
            <person name="Pethybridge S.J."/>
            <person name="Sun J."/>
            <person name="Steenkamp E.T."/>
            <person name="van der Nest M.A."/>
            <person name="van Wyk S."/>
            <person name="Wingfield M.J."/>
            <person name="Xiong C."/>
            <person name="Yue Q."/>
            <person name="Zhang X."/>
        </authorList>
    </citation>
    <scope>NUCLEOTIDE SEQUENCE [LARGE SCALE GENOMIC DNA]</scope>
    <source>
        <strain evidence="2 3">BP 5553</strain>
    </source>
</reference>
<feature type="region of interest" description="Disordered" evidence="1">
    <location>
        <begin position="1"/>
        <end position="39"/>
    </location>
</feature>
<feature type="compositionally biased region" description="Basic and acidic residues" evidence="1">
    <location>
        <begin position="1"/>
        <end position="19"/>
    </location>
</feature>
<dbReference type="Proteomes" id="UP000254866">
    <property type="component" value="Unassembled WGS sequence"/>
</dbReference>
<feature type="compositionally biased region" description="Polar residues" evidence="1">
    <location>
        <begin position="371"/>
        <end position="385"/>
    </location>
</feature>
<organism evidence="2 3">
    <name type="scientific">Venustampulla echinocandica</name>
    <dbReference type="NCBI Taxonomy" id="2656787"/>
    <lineage>
        <taxon>Eukaryota</taxon>
        <taxon>Fungi</taxon>
        <taxon>Dikarya</taxon>
        <taxon>Ascomycota</taxon>
        <taxon>Pezizomycotina</taxon>
        <taxon>Leotiomycetes</taxon>
        <taxon>Helotiales</taxon>
        <taxon>Pleuroascaceae</taxon>
        <taxon>Venustampulla</taxon>
    </lineage>
</organism>
<evidence type="ECO:0000313" key="2">
    <source>
        <dbReference type="EMBL" id="RDL33723.1"/>
    </source>
</evidence>